<dbReference type="InterPro" id="IPR037445">
    <property type="entry name" value="MAGE"/>
</dbReference>
<organism evidence="3 4">
    <name type="scientific">Chrysochloris asiatica</name>
    <name type="common">Cape golden mole</name>
    <dbReference type="NCBI Taxonomy" id="185453"/>
    <lineage>
        <taxon>Eukaryota</taxon>
        <taxon>Metazoa</taxon>
        <taxon>Chordata</taxon>
        <taxon>Craniata</taxon>
        <taxon>Vertebrata</taxon>
        <taxon>Euteleostomi</taxon>
        <taxon>Mammalia</taxon>
        <taxon>Eutheria</taxon>
        <taxon>Afrotheria</taxon>
        <taxon>Chrysochloridae</taxon>
        <taxon>Chrysochlorinae</taxon>
        <taxon>Chrysochloris</taxon>
    </lineage>
</organism>
<dbReference type="GO" id="GO:0005634">
    <property type="term" value="C:nucleus"/>
    <property type="evidence" value="ECO:0007669"/>
    <property type="project" value="TreeGrafter"/>
</dbReference>
<protein>
    <submittedName>
        <fullName evidence="4">Melanoma-associated antigen B16-like</fullName>
    </submittedName>
</protein>
<evidence type="ECO:0000259" key="2">
    <source>
        <dbReference type="PROSITE" id="PS50838"/>
    </source>
</evidence>
<dbReference type="PANTHER" id="PTHR11736">
    <property type="entry name" value="MELANOMA-ASSOCIATED ANTIGEN MAGE ANTIGEN"/>
    <property type="match status" value="1"/>
</dbReference>
<dbReference type="Pfam" id="PF12440">
    <property type="entry name" value="MAGE_N"/>
    <property type="match status" value="1"/>
</dbReference>
<dbReference type="GeneID" id="102841314"/>
<accession>A0A9B0X196</accession>
<evidence type="ECO:0000256" key="1">
    <source>
        <dbReference type="SAM" id="MobiDB-lite"/>
    </source>
</evidence>
<dbReference type="RefSeq" id="XP_006875506.1">
    <property type="nucleotide sequence ID" value="XM_006875444.1"/>
</dbReference>
<dbReference type="SMART" id="SM01373">
    <property type="entry name" value="MAGE"/>
    <property type="match status" value="1"/>
</dbReference>
<evidence type="ECO:0000313" key="4">
    <source>
        <dbReference type="RefSeq" id="XP_006875506.1"/>
    </source>
</evidence>
<dbReference type="PANTHER" id="PTHR11736:SF24">
    <property type="entry name" value="MAGE DOMAIN-CONTAINING PROTEIN"/>
    <property type="match status" value="1"/>
</dbReference>
<dbReference type="Gene3D" id="1.10.10.1210">
    <property type="entry name" value="MAGE homology domain, winged helix WH2 motif"/>
    <property type="match status" value="1"/>
</dbReference>
<evidence type="ECO:0000313" key="3">
    <source>
        <dbReference type="Proteomes" id="UP000504623"/>
    </source>
</evidence>
<feature type="compositionally biased region" description="Low complexity" evidence="1">
    <location>
        <begin position="59"/>
        <end position="77"/>
    </location>
</feature>
<dbReference type="InterPro" id="IPR021072">
    <property type="entry name" value="MAGE_N"/>
</dbReference>
<feature type="compositionally biased region" description="Polar residues" evidence="1">
    <location>
        <begin position="45"/>
        <end position="58"/>
    </location>
</feature>
<keyword evidence="3" id="KW-1185">Reference proteome</keyword>
<dbReference type="AlphaFoldDB" id="A0A9B0X196"/>
<reference evidence="4" key="1">
    <citation type="submission" date="2025-08" db="UniProtKB">
        <authorList>
            <consortium name="RefSeq"/>
        </authorList>
    </citation>
    <scope>IDENTIFICATION</scope>
    <source>
        <tissue evidence="4">Spleen</tissue>
    </source>
</reference>
<sequence length="196" mass="22127">MIKTFKPAVRLRVWRKHRFLMLQTRSSSPPPKQPLCTLKRPPTAEASSTSQGSQIACLSSTATTVSSVSKSDDSSSSQEDEESLSTVESVPGSSYPLDEKVALLVQFLPFKFQMKELCITYDGILSSNEGIPKTDLLVFTWDVIFMKDNHVTEEEIWKALNKMGIFSGLYHLIYGEPRKFITKDLVLEMYLQSFMS</sequence>
<dbReference type="OrthoDB" id="205198at2759"/>
<dbReference type="Proteomes" id="UP000504623">
    <property type="component" value="Unplaced"/>
</dbReference>
<gene>
    <name evidence="4" type="primary">LOC102841314</name>
</gene>
<name>A0A9B0X196_CHRAS</name>
<feature type="domain" description="MAGE" evidence="2">
    <location>
        <begin position="114"/>
        <end position="192"/>
    </location>
</feature>
<dbReference type="PROSITE" id="PS50838">
    <property type="entry name" value="MAGE"/>
    <property type="match status" value="1"/>
</dbReference>
<dbReference type="InterPro" id="IPR002190">
    <property type="entry name" value="MHD_dom"/>
</dbReference>
<feature type="region of interest" description="Disordered" evidence="1">
    <location>
        <begin position="24"/>
        <end position="93"/>
    </location>
</feature>
<dbReference type="InterPro" id="IPR041899">
    <property type="entry name" value="MAGE_WH2"/>
</dbReference>
<dbReference type="GO" id="GO:0000122">
    <property type="term" value="P:negative regulation of transcription by RNA polymerase II"/>
    <property type="evidence" value="ECO:0007669"/>
    <property type="project" value="TreeGrafter"/>
</dbReference>
<proteinExistence type="predicted"/>